<name>A0ABT0AWD1_9SPHN</name>
<sequence>MSRILATASAIACTLAAFASPAQARESLGLYGTWGAFRDPLVPRCYAIAMAEPSAKRRDYQPFVAVGTWPKRSARNQVHFRLSRKMAEGTKITLRIGSQRIELTGGGGDAWPRDNGDNAAIIAAMRSAPRMTVYARGEVRGGFSNTWQLAGAASAMDAAAIGCAQLR</sequence>
<feature type="signal peptide" evidence="1">
    <location>
        <begin position="1"/>
        <end position="24"/>
    </location>
</feature>
<evidence type="ECO:0000313" key="3">
    <source>
        <dbReference type="Proteomes" id="UP001162880"/>
    </source>
</evidence>
<comment type="caution">
    <text evidence="2">The sequence shown here is derived from an EMBL/GenBank/DDBJ whole genome shotgun (WGS) entry which is preliminary data.</text>
</comment>
<protein>
    <submittedName>
        <fullName evidence="2">Uncharacterized protein</fullName>
    </submittedName>
</protein>
<organism evidence="2 3">
    <name type="scientific">Novosphingobium album</name>
    <name type="common">ex Hu et al. 2023</name>
    <dbReference type="NCBI Taxonomy" id="2930093"/>
    <lineage>
        <taxon>Bacteria</taxon>
        <taxon>Pseudomonadati</taxon>
        <taxon>Pseudomonadota</taxon>
        <taxon>Alphaproteobacteria</taxon>
        <taxon>Sphingomonadales</taxon>
        <taxon>Sphingomonadaceae</taxon>
        <taxon>Novosphingobium</taxon>
    </lineage>
</organism>
<evidence type="ECO:0000313" key="2">
    <source>
        <dbReference type="EMBL" id="MCJ2177146.1"/>
    </source>
</evidence>
<feature type="chain" id="PRO_5046310656" evidence="1">
    <location>
        <begin position="25"/>
        <end position="167"/>
    </location>
</feature>
<keyword evidence="1" id="KW-0732">Signal</keyword>
<dbReference type="Proteomes" id="UP001162880">
    <property type="component" value="Unassembled WGS sequence"/>
</dbReference>
<evidence type="ECO:0000256" key="1">
    <source>
        <dbReference type="SAM" id="SignalP"/>
    </source>
</evidence>
<keyword evidence="3" id="KW-1185">Reference proteome</keyword>
<dbReference type="EMBL" id="JALHLE010000001">
    <property type="protein sequence ID" value="MCJ2177146.1"/>
    <property type="molecule type" value="Genomic_DNA"/>
</dbReference>
<reference evidence="2" key="1">
    <citation type="submission" date="2022-03" db="EMBL/GenBank/DDBJ databases">
        <title>Identification of a novel bacterium isolated from mangrove sediments.</title>
        <authorList>
            <person name="Pan X."/>
        </authorList>
    </citation>
    <scope>NUCLEOTIDE SEQUENCE</scope>
    <source>
        <strain evidence="2">B2580</strain>
    </source>
</reference>
<gene>
    <name evidence="2" type="ORF">MTR64_01075</name>
</gene>
<dbReference type="RefSeq" id="WP_243989890.1">
    <property type="nucleotide sequence ID" value="NZ_JALHLE010000001.1"/>
</dbReference>
<accession>A0ABT0AWD1</accession>
<proteinExistence type="predicted"/>